<dbReference type="Proteomes" id="UP000033640">
    <property type="component" value="Unassembled WGS sequence"/>
</dbReference>
<evidence type="ECO:0000313" key="2">
    <source>
        <dbReference type="Proteomes" id="UP000033640"/>
    </source>
</evidence>
<gene>
    <name evidence="1" type="ORF">RS83_01422</name>
</gene>
<dbReference type="AlphaFoldDB" id="A0A0F0LE96"/>
<evidence type="ECO:0000313" key="1">
    <source>
        <dbReference type="EMBL" id="KJL29851.1"/>
    </source>
</evidence>
<organism evidence="1 2">
    <name type="scientific">Microbacterium oxydans</name>
    <dbReference type="NCBI Taxonomy" id="82380"/>
    <lineage>
        <taxon>Bacteria</taxon>
        <taxon>Bacillati</taxon>
        <taxon>Actinomycetota</taxon>
        <taxon>Actinomycetes</taxon>
        <taxon>Micrococcales</taxon>
        <taxon>Microbacteriaceae</taxon>
        <taxon>Microbacterium</taxon>
    </lineage>
</organism>
<accession>A0A0F0LE96</accession>
<name>A0A0F0LE96_9MICO</name>
<comment type="caution">
    <text evidence="1">The sequence shown here is derived from an EMBL/GenBank/DDBJ whole genome shotgun (WGS) entry which is preliminary data.</text>
</comment>
<reference evidence="1 2" key="1">
    <citation type="submission" date="2015-02" db="EMBL/GenBank/DDBJ databases">
        <title>Draft genome sequences of ten Microbacterium spp. with emphasis on heavy metal contaminated environments.</title>
        <authorList>
            <person name="Corretto E."/>
        </authorList>
    </citation>
    <scope>NUCLEOTIDE SEQUENCE [LARGE SCALE GENOMIC DNA]</scope>
    <source>
        <strain evidence="1 2">BEL4b</strain>
    </source>
</reference>
<proteinExistence type="predicted"/>
<dbReference type="EMBL" id="JYIW01000022">
    <property type="protein sequence ID" value="KJL29851.1"/>
    <property type="molecule type" value="Genomic_DNA"/>
</dbReference>
<protein>
    <submittedName>
        <fullName evidence="1">Uncharacterized protein</fullName>
    </submittedName>
</protein>
<sequence>MRRRMRDTADLRWLTARAWTTKWYPQGIDIGSWRGRRTLAVSWFRQDKTGTHLASRVVLIDPERSRHLDVALAFTDDDGELQPARIHTGGLAWFEDRLFVAATGQGIWEFDLGDTRQVRGAVARRLRGVAGRWRPTTALVAVRSKVHPVALRCSFLGRAFDDDGTPLRRVLIGEYRRDDQGRIAEFSIPEGADDSFEEHARVMPGIARMQGVVRWGEQHFVSQSNLMKPGRLWSGTRDDLTRHSYPLPVGCEDLALDPDAEMLWSLGEHPRRRVVRGIPFALIGLGRGRQEARLD</sequence>
<dbReference type="PATRIC" id="fig|82380.11.peg.1458"/>